<protein>
    <submittedName>
        <fullName evidence="3">Uncharacterized protein</fullName>
    </submittedName>
</protein>
<evidence type="ECO:0000256" key="2">
    <source>
        <dbReference type="SAM" id="MobiDB-lite"/>
    </source>
</evidence>
<name>A0A7T8KLH7_CALRO</name>
<dbReference type="EMBL" id="CP045891">
    <property type="protein sequence ID" value="QQP58127.1"/>
    <property type="molecule type" value="Genomic_DNA"/>
</dbReference>
<evidence type="ECO:0000313" key="4">
    <source>
        <dbReference type="Proteomes" id="UP000595437"/>
    </source>
</evidence>
<dbReference type="SUPFAM" id="SSF46689">
    <property type="entry name" value="Homeodomain-like"/>
    <property type="match status" value="1"/>
</dbReference>
<comment type="subcellular location">
    <subcellularLocation>
        <location evidence="1">Nucleus</location>
    </subcellularLocation>
</comment>
<evidence type="ECO:0000256" key="1">
    <source>
        <dbReference type="ARBA" id="ARBA00004123"/>
    </source>
</evidence>
<dbReference type="OrthoDB" id="1926355at2759"/>
<dbReference type="Proteomes" id="UP000595437">
    <property type="component" value="Chromosome 2"/>
</dbReference>
<proteinExistence type="predicted"/>
<accession>A0A7T8KLH7</accession>
<reference evidence="4" key="1">
    <citation type="submission" date="2021-01" db="EMBL/GenBank/DDBJ databases">
        <title>Caligus Genome Assembly.</title>
        <authorList>
            <person name="Gallardo-Escarate C."/>
        </authorList>
    </citation>
    <scope>NUCLEOTIDE SEQUENCE [LARGE SCALE GENOMIC DNA]</scope>
</reference>
<dbReference type="InterPro" id="IPR009057">
    <property type="entry name" value="Homeodomain-like_sf"/>
</dbReference>
<feature type="compositionally biased region" description="Polar residues" evidence="2">
    <location>
        <begin position="47"/>
        <end position="57"/>
    </location>
</feature>
<organism evidence="3 4">
    <name type="scientific">Caligus rogercresseyi</name>
    <name type="common">Sea louse</name>
    <dbReference type="NCBI Taxonomy" id="217165"/>
    <lineage>
        <taxon>Eukaryota</taxon>
        <taxon>Metazoa</taxon>
        <taxon>Ecdysozoa</taxon>
        <taxon>Arthropoda</taxon>
        <taxon>Crustacea</taxon>
        <taxon>Multicrustacea</taxon>
        <taxon>Hexanauplia</taxon>
        <taxon>Copepoda</taxon>
        <taxon>Siphonostomatoida</taxon>
        <taxon>Caligidae</taxon>
        <taxon>Caligus</taxon>
    </lineage>
</organism>
<evidence type="ECO:0000313" key="3">
    <source>
        <dbReference type="EMBL" id="QQP58127.1"/>
    </source>
</evidence>
<dbReference type="Pfam" id="PF13384">
    <property type="entry name" value="HTH_23"/>
    <property type="match status" value="1"/>
</dbReference>
<dbReference type="AlphaFoldDB" id="A0A7T8KLH7"/>
<feature type="region of interest" description="Disordered" evidence="2">
    <location>
        <begin position="47"/>
        <end position="67"/>
    </location>
</feature>
<dbReference type="GO" id="GO:0005634">
    <property type="term" value="C:nucleus"/>
    <property type="evidence" value="ECO:0007669"/>
    <property type="project" value="UniProtKB-SubCell"/>
</dbReference>
<keyword evidence="4" id="KW-1185">Reference proteome</keyword>
<sequence>TLVDCEMSKQEAKRNRVRDLLDAQVPQKDIAKIVGISERTVRRIQHARQSGLGTNRSPGCGGHNKKRDKTFLNVLKKRIKEDPTVSMGSILKS</sequence>
<feature type="non-terminal residue" evidence="3">
    <location>
        <position position="1"/>
    </location>
</feature>
<dbReference type="Gene3D" id="1.10.10.60">
    <property type="entry name" value="Homeodomain-like"/>
    <property type="match status" value="1"/>
</dbReference>
<gene>
    <name evidence="3" type="ORF">FKW44_003342</name>
</gene>